<proteinExistence type="predicted"/>
<feature type="region of interest" description="Disordered" evidence="1">
    <location>
        <begin position="1"/>
        <end position="27"/>
    </location>
</feature>
<evidence type="ECO:0000256" key="1">
    <source>
        <dbReference type="SAM" id="MobiDB-lite"/>
    </source>
</evidence>
<evidence type="ECO:0000313" key="2">
    <source>
        <dbReference type="EMBL" id="KAI5324377.1"/>
    </source>
</evidence>
<evidence type="ECO:0000313" key="3">
    <source>
        <dbReference type="Proteomes" id="UP001054821"/>
    </source>
</evidence>
<protein>
    <submittedName>
        <fullName evidence="2">Uncharacterized protein</fullName>
    </submittedName>
</protein>
<name>A0AAD4VIC5_PRUDU</name>
<reference evidence="2 3" key="1">
    <citation type="journal article" date="2022" name="G3 (Bethesda)">
        <title>Whole-genome sequence and methylome profiling of the almond [Prunus dulcis (Mill.) D.A. Webb] cultivar 'Nonpareil'.</title>
        <authorList>
            <person name="D'Amico-Willman K.M."/>
            <person name="Ouma W.Z."/>
            <person name="Meulia T."/>
            <person name="Sideli G.M."/>
            <person name="Gradziel T.M."/>
            <person name="Fresnedo-Ramirez J."/>
        </authorList>
    </citation>
    <scope>NUCLEOTIDE SEQUENCE [LARGE SCALE GENOMIC DNA]</scope>
    <source>
        <strain evidence="2">Clone GOH B32 T37-40</strain>
    </source>
</reference>
<keyword evidence="3" id="KW-1185">Reference proteome</keyword>
<dbReference type="AlphaFoldDB" id="A0AAD4VIC5"/>
<comment type="caution">
    <text evidence="2">The sequence shown here is derived from an EMBL/GenBank/DDBJ whole genome shotgun (WGS) entry which is preliminary data.</text>
</comment>
<feature type="region of interest" description="Disordered" evidence="1">
    <location>
        <begin position="41"/>
        <end position="60"/>
    </location>
</feature>
<dbReference type="Proteomes" id="UP001054821">
    <property type="component" value="Chromosome 6"/>
</dbReference>
<sequence>MVAGGERNRRRRIGKNRGKRDSREEAEVTVGRWLRYERRERAEVTAERDGEGGGKPELGKTEARVVSADLFNFARRIRKSIAQNSILAAKMALMNLARRKSLCSSRKTHSGGQNFGI</sequence>
<dbReference type="EMBL" id="JAJFAZ020000006">
    <property type="protein sequence ID" value="KAI5324377.1"/>
    <property type="molecule type" value="Genomic_DNA"/>
</dbReference>
<organism evidence="2 3">
    <name type="scientific">Prunus dulcis</name>
    <name type="common">Almond</name>
    <name type="synonym">Amygdalus dulcis</name>
    <dbReference type="NCBI Taxonomy" id="3755"/>
    <lineage>
        <taxon>Eukaryota</taxon>
        <taxon>Viridiplantae</taxon>
        <taxon>Streptophyta</taxon>
        <taxon>Embryophyta</taxon>
        <taxon>Tracheophyta</taxon>
        <taxon>Spermatophyta</taxon>
        <taxon>Magnoliopsida</taxon>
        <taxon>eudicotyledons</taxon>
        <taxon>Gunneridae</taxon>
        <taxon>Pentapetalae</taxon>
        <taxon>rosids</taxon>
        <taxon>fabids</taxon>
        <taxon>Rosales</taxon>
        <taxon>Rosaceae</taxon>
        <taxon>Amygdaloideae</taxon>
        <taxon>Amygdaleae</taxon>
        <taxon>Prunus</taxon>
    </lineage>
</organism>
<feature type="compositionally biased region" description="Basic residues" evidence="1">
    <location>
        <begin position="8"/>
        <end position="18"/>
    </location>
</feature>
<gene>
    <name evidence="2" type="ORF">L3X38_033450</name>
</gene>
<accession>A0AAD4VIC5</accession>